<evidence type="ECO:0000256" key="4">
    <source>
        <dbReference type="ARBA" id="ARBA00022679"/>
    </source>
</evidence>
<feature type="binding site" evidence="18">
    <location>
        <position position="52"/>
    </location>
    <ligand>
        <name>substrate</name>
    </ligand>
</feature>
<evidence type="ECO:0000313" key="24">
    <source>
        <dbReference type="Proteomes" id="UP000284407"/>
    </source>
</evidence>
<feature type="region of interest" description="Disordered" evidence="21">
    <location>
        <begin position="175"/>
        <end position="199"/>
    </location>
</feature>
<feature type="binding site" evidence="18">
    <location>
        <position position="9"/>
    </location>
    <ligand>
        <name>substrate</name>
    </ligand>
</feature>
<comment type="catalytic activity">
    <reaction evidence="16 20">
        <text>DNA(n) + a 2'-deoxyribonucleoside 5'-triphosphate = DNA(n+1) + diphosphate</text>
        <dbReference type="Rhea" id="RHEA:22508"/>
        <dbReference type="Rhea" id="RHEA-COMP:17339"/>
        <dbReference type="Rhea" id="RHEA-COMP:17340"/>
        <dbReference type="ChEBI" id="CHEBI:33019"/>
        <dbReference type="ChEBI" id="CHEBI:61560"/>
        <dbReference type="ChEBI" id="CHEBI:173112"/>
        <dbReference type="EC" id="2.7.7.7"/>
    </reaction>
</comment>
<keyword evidence="8 19" id="KW-0479">Metal-binding</keyword>
<dbReference type="CDD" id="cd06131">
    <property type="entry name" value="DNA_pol_III_epsilon_Ecoli_like"/>
    <property type="match status" value="1"/>
</dbReference>
<comment type="cofactor">
    <cofactor evidence="1 20">
        <name>Mn(2+)</name>
        <dbReference type="ChEBI" id="CHEBI:29035"/>
    </cofactor>
</comment>
<feature type="compositionally biased region" description="Basic and acidic residues" evidence="21">
    <location>
        <begin position="180"/>
        <end position="193"/>
    </location>
</feature>
<keyword evidence="9 20" id="KW-0378">Hydrolase</keyword>
<dbReference type="STRING" id="1443111.Z949_3633"/>
<keyword evidence="24" id="KW-1185">Reference proteome</keyword>
<dbReference type="InterPro" id="IPR012337">
    <property type="entry name" value="RNaseH-like_sf"/>
</dbReference>
<feature type="binding site" evidence="19">
    <location>
        <position position="155"/>
    </location>
    <ligand>
        <name>a divalent metal cation</name>
        <dbReference type="ChEBI" id="CHEBI:60240"/>
        <label>1</label>
        <note>catalytic</note>
    </ligand>
</feature>
<evidence type="ECO:0000256" key="1">
    <source>
        <dbReference type="ARBA" id="ARBA00001936"/>
    </source>
</evidence>
<evidence type="ECO:0000256" key="12">
    <source>
        <dbReference type="ARBA" id="ARBA00022932"/>
    </source>
</evidence>
<evidence type="ECO:0000256" key="3">
    <source>
        <dbReference type="ARBA" id="ARBA00020352"/>
    </source>
</evidence>
<feature type="binding site" evidence="19">
    <location>
        <position position="7"/>
    </location>
    <ligand>
        <name>a divalent metal cation</name>
        <dbReference type="ChEBI" id="CHEBI:60240"/>
        <label>1</label>
        <note>catalytic</note>
    </ligand>
</feature>
<keyword evidence="10 20" id="KW-0269">Exonuclease</keyword>
<dbReference type="GO" id="GO:0008408">
    <property type="term" value="F:3'-5' exonuclease activity"/>
    <property type="evidence" value="ECO:0007669"/>
    <property type="project" value="TreeGrafter"/>
</dbReference>
<evidence type="ECO:0000256" key="18">
    <source>
        <dbReference type="PIRSR" id="PIRSR606309-2"/>
    </source>
</evidence>
<keyword evidence="12 20" id="KW-0239">DNA-directed DNA polymerase</keyword>
<dbReference type="SMART" id="SM00479">
    <property type="entry name" value="EXOIII"/>
    <property type="match status" value="1"/>
</dbReference>
<dbReference type="NCBIfam" id="NF004316">
    <property type="entry name" value="PRK05711.1"/>
    <property type="match status" value="1"/>
</dbReference>
<evidence type="ECO:0000256" key="7">
    <source>
        <dbReference type="ARBA" id="ARBA00022722"/>
    </source>
</evidence>
<reference evidence="23 24" key="1">
    <citation type="submission" date="2018-09" db="EMBL/GenBank/DDBJ databases">
        <title>Genomic Encyclopedia of Archaeal and Bacterial Type Strains, Phase II (KMG-II): from individual species to whole genera.</title>
        <authorList>
            <person name="Goeker M."/>
        </authorList>
    </citation>
    <scope>NUCLEOTIDE SEQUENCE [LARGE SCALE GENOMIC DNA]</scope>
    <source>
        <strain evidence="23 24">DSM 11458</strain>
    </source>
</reference>
<dbReference type="InterPro" id="IPR006054">
    <property type="entry name" value="DnaQ"/>
</dbReference>
<evidence type="ECO:0000256" key="13">
    <source>
        <dbReference type="ARBA" id="ARBA00023211"/>
    </source>
</evidence>
<comment type="subunit">
    <text evidence="15 20">DNA polymerase III contains a core (composed of alpha, epsilon and theta chains) that associates with a tau subunit. This core dimerizes to form the POLIII' complex. PolIII' associates with the gamma complex (composed of gamma, delta, delta', psi and chi chains) and with the beta chain to form the complete DNA polymerase III complex.</text>
</comment>
<evidence type="ECO:0000256" key="8">
    <source>
        <dbReference type="ARBA" id="ARBA00022723"/>
    </source>
</evidence>
<evidence type="ECO:0000256" key="20">
    <source>
        <dbReference type="RuleBase" id="RU364087"/>
    </source>
</evidence>
<evidence type="ECO:0000256" key="11">
    <source>
        <dbReference type="ARBA" id="ARBA00022842"/>
    </source>
</evidence>
<evidence type="ECO:0000256" key="9">
    <source>
        <dbReference type="ARBA" id="ARBA00022801"/>
    </source>
</evidence>
<dbReference type="GO" id="GO:0046872">
    <property type="term" value="F:metal ion binding"/>
    <property type="evidence" value="ECO:0007669"/>
    <property type="project" value="UniProtKB-KW"/>
</dbReference>
<evidence type="ECO:0000313" key="23">
    <source>
        <dbReference type="EMBL" id="RKE97032.1"/>
    </source>
</evidence>
<evidence type="ECO:0000256" key="16">
    <source>
        <dbReference type="ARBA" id="ARBA00049244"/>
    </source>
</evidence>
<dbReference type="Gene3D" id="3.30.420.10">
    <property type="entry name" value="Ribonuclease H-like superfamily/Ribonuclease H"/>
    <property type="match status" value="1"/>
</dbReference>
<dbReference type="SUPFAM" id="SSF53098">
    <property type="entry name" value="Ribonuclease H-like"/>
    <property type="match status" value="1"/>
</dbReference>
<feature type="binding site" evidence="18">
    <location>
        <position position="155"/>
    </location>
    <ligand>
        <name>substrate</name>
    </ligand>
</feature>
<dbReference type="InterPro" id="IPR036397">
    <property type="entry name" value="RNaseH_sf"/>
</dbReference>
<evidence type="ECO:0000259" key="22">
    <source>
        <dbReference type="SMART" id="SM00479"/>
    </source>
</evidence>
<evidence type="ECO:0000256" key="5">
    <source>
        <dbReference type="ARBA" id="ARBA00022695"/>
    </source>
</evidence>
<accession>A0A420DS17</accession>
<dbReference type="GO" id="GO:0045004">
    <property type="term" value="P:DNA replication proofreading"/>
    <property type="evidence" value="ECO:0007669"/>
    <property type="project" value="TreeGrafter"/>
</dbReference>
<keyword evidence="13 19" id="KW-0464">Manganese</keyword>
<comment type="function">
    <text evidence="14 20">DNA polymerase III is a complex, multichain enzyme responsible for most of the replicative synthesis in bacteria. The epsilon subunit contain the editing function and is a proofreading 3'-5' exonuclease.</text>
</comment>
<dbReference type="EC" id="2.7.7.7" evidence="2 20"/>
<dbReference type="GO" id="GO:0005829">
    <property type="term" value="C:cytosol"/>
    <property type="evidence" value="ECO:0007669"/>
    <property type="project" value="TreeGrafter"/>
</dbReference>
<dbReference type="EMBL" id="RAQK01000001">
    <property type="protein sequence ID" value="RKE97032.1"/>
    <property type="molecule type" value="Genomic_DNA"/>
</dbReference>
<feature type="binding site" evidence="18">
    <location>
        <position position="57"/>
    </location>
    <ligand>
        <name>substrate</name>
    </ligand>
</feature>
<evidence type="ECO:0000256" key="15">
    <source>
        <dbReference type="ARBA" id="ARBA00026073"/>
    </source>
</evidence>
<feature type="binding site" evidence="19">
    <location>
        <position position="9"/>
    </location>
    <ligand>
        <name>a divalent metal cation</name>
        <dbReference type="ChEBI" id="CHEBI:60240"/>
        <label>1</label>
        <note>catalytic</note>
    </ligand>
</feature>
<feature type="active site" description="Proton acceptor" evidence="17">
    <location>
        <position position="150"/>
    </location>
</feature>
<dbReference type="AlphaFoldDB" id="A0A420DS17"/>
<sequence>MREIVLDTETTGFDPKSGDRIVEIGAVELMGHVATGKTFHEYINPERGMPDEAFQVHGLGDDFLRDKPKFAAVGQAFLDFVGDSKMVIHNAAFDMKFLNFELGKMGLRQLPWEQAIDTLAIARKKFPGSPSSLDALCRRFGIDNGARTLHGALLDSEILAEVYLELIGGKQPDFGLSTRAEPKEGETHTEWTPRPRPVPLPSRLSEKETAAHAEFVGKLGGGAVWLKT</sequence>
<keyword evidence="6 20" id="KW-0235">DNA replication</keyword>
<name>A0A420DS17_9RHOB</name>
<dbReference type="GO" id="GO:0003677">
    <property type="term" value="F:DNA binding"/>
    <property type="evidence" value="ECO:0007669"/>
    <property type="project" value="InterPro"/>
</dbReference>
<evidence type="ECO:0000256" key="10">
    <source>
        <dbReference type="ARBA" id="ARBA00022839"/>
    </source>
</evidence>
<evidence type="ECO:0000256" key="2">
    <source>
        <dbReference type="ARBA" id="ARBA00012417"/>
    </source>
</evidence>
<protein>
    <recommendedName>
        <fullName evidence="3 20">DNA polymerase III subunit epsilon</fullName>
        <ecNumber evidence="2 20">2.7.7.7</ecNumber>
    </recommendedName>
</protein>
<keyword evidence="7 20" id="KW-0540">Nuclease</keyword>
<evidence type="ECO:0000256" key="6">
    <source>
        <dbReference type="ARBA" id="ARBA00022705"/>
    </source>
</evidence>
<proteinExistence type="predicted"/>
<dbReference type="RefSeq" id="WP_025063959.1">
    <property type="nucleotide sequence ID" value="NZ_RAQK01000001.1"/>
</dbReference>
<dbReference type="PANTHER" id="PTHR30231:SF41">
    <property type="entry name" value="DNA POLYMERASE III SUBUNIT EPSILON"/>
    <property type="match status" value="1"/>
</dbReference>
<keyword evidence="11 19" id="KW-0460">Magnesium</keyword>
<dbReference type="GO" id="GO:0003887">
    <property type="term" value="F:DNA-directed DNA polymerase activity"/>
    <property type="evidence" value="ECO:0007669"/>
    <property type="project" value="UniProtKB-KW"/>
</dbReference>
<evidence type="ECO:0000256" key="19">
    <source>
        <dbReference type="PIRSR" id="PIRSR606309-3"/>
    </source>
</evidence>
<evidence type="ECO:0000256" key="21">
    <source>
        <dbReference type="SAM" id="MobiDB-lite"/>
    </source>
</evidence>
<dbReference type="NCBIfam" id="TIGR00573">
    <property type="entry name" value="dnaq"/>
    <property type="match status" value="1"/>
</dbReference>
<evidence type="ECO:0000256" key="17">
    <source>
        <dbReference type="PIRSR" id="PIRSR606309-1"/>
    </source>
</evidence>
<keyword evidence="4 20" id="KW-0808">Transferase</keyword>
<organism evidence="23 24">
    <name type="scientific">Sulfitobacter guttiformis</name>
    <dbReference type="NCBI Taxonomy" id="74349"/>
    <lineage>
        <taxon>Bacteria</taxon>
        <taxon>Pseudomonadati</taxon>
        <taxon>Pseudomonadota</taxon>
        <taxon>Alphaproteobacteria</taxon>
        <taxon>Rhodobacterales</taxon>
        <taxon>Roseobacteraceae</taxon>
        <taxon>Sulfitobacter</taxon>
    </lineage>
</organism>
<comment type="cofactor">
    <cofactor evidence="19">
        <name>Mg(2+)</name>
        <dbReference type="ChEBI" id="CHEBI:18420"/>
    </cofactor>
    <cofactor evidence="19">
        <name>Mn(2+)</name>
        <dbReference type="ChEBI" id="CHEBI:29035"/>
    </cofactor>
    <text evidence="19">Binds 2 divalent metal cations. Magnesium or manganese.</text>
</comment>
<dbReference type="InterPro" id="IPR013520">
    <property type="entry name" value="Ribonucl_H"/>
</dbReference>
<dbReference type="Proteomes" id="UP000284407">
    <property type="component" value="Unassembled WGS sequence"/>
</dbReference>
<keyword evidence="5 20" id="KW-0548">Nucleotidyltransferase</keyword>
<comment type="caution">
    <text evidence="23">The sequence shown here is derived from an EMBL/GenBank/DDBJ whole genome shotgun (WGS) entry which is preliminary data.</text>
</comment>
<dbReference type="Pfam" id="PF00929">
    <property type="entry name" value="RNase_T"/>
    <property type="match status" value="1"/>
</dbReference>
<dbReference type="OrthoDB" id="9804290at2"/>
<dbReference type="NCBIfam" id="TIGR01406">
    <property type="entry name" value="dnaQ_proteo"/>
    <property type="match status" value="1"/>
</dbReference>
<feature type="domain" description="Exonuclease" evidence="22">
    <location>
        <begin position="2"/>
        <end position="172"/>
    </location>
</feature>
<dbReference type="PANTHER" id="PTHR30231">
    <property type="entry name" value="DNA POLYMERASE III SUBUNIT EPSILON"/>
    <property type="match status" value="1"/>
</dbReference>
<dbReference type="InterPro" id="IPR006309">
    <property type="entry name" value="DnaQ_proteo"/>
</dbReference>
<dbReference type="FunFam" id="3.30.420.10:FF:000012">
    <property type="entry name" value="DNA polymerase III subunit epsilon"/>
    <property type="match status" value="1"/>
</dbReference>
<gene>
    <name evidence="20" type="primary">dnaQ</name>
    <name evidence="23" type="ORF">C8N30_1614</name>
</gene>
<feature type="binding site" evidence="18">
    <location>
        <position position="7"/>
    </location>
    <ligand>
        <name>substrate</name>
    </ligand>
</feature>
<evidence type="ECO:0000256" key="14">
    <source>
        <dbReference type="ARBA" id="ARBA00025483"/>
    </source>
</evidence>